<dbReference type="KEGG" id="rjg:CCGE525_05755"/>
<reference evidence="2 3" key="1">
    <citation type="submission" date="2018-10" db="EMBL/GenBank/DDBJ databases">
        <title>Rhizobium etli, R. leguminosarum and a new Rhizobium genospecies from Phaseolus dumosus.</title>
        <authorList>
            <person name="Ramirez-Puebla S.T."/>
            <person name="Rogel-Hernandez M.A."/>
            <person name="Guerrero G."/>
            <person name="Ormeno-Orrillo E."/>
            <person name="Martinez-Romero J.C."/>
            <person name="Negrete-Yankelevich S."/>
            <person name="Martinez-Romero E."/>
        </authorList>
    </citation>
    <scope>NUCLEOTIDE SEQUENCE [LARGE SCALE GENOMIC DNA]</scope>
    <source>
        <strain evidence="2 3">CCGE525</strain>
    </source>
</reference>
<proteinExistence type="predicted"/>
<sequence length="301" mass="31803">MIISCPRRSGTASRHPVNPCSMIGKLSFAPLLTTLLGTLAAAILTDGTAAHAAMSGWIDNEGGRMRLVALAPDAQGHIRAALQIEPAPGWITYWREPGESGIPPQVSPAPGSGVTLEKTSYPTPKPITVGVIQEIGYDAPVTLPLEFRVNGKQPATLDLTAFIGLCKDICIPFQAQFSLPLSDAGQSAPHEQALLDAANALLPQAPSPDFAVENHGLSADAKTLSLRLTLPEANGEAPLIYLTGPAGYVFFKQANGKRDGKTFATEIAIGKLPKNYDIKGKSWGILVVDGERAMETTLAFE</sequence>
<dbReference type="OrthoDB" id="9811036at2"/>
<evidence type="ECO:0000313" key="3">
    <source>
        <dbReference type="Proteomes" id="UP000282195"/>
    </source>
</evidence>
<organism evidence="2 3">
    <name type="scientific">Rhizobium jaguaris</name>
    <dbReference type="NCBI Taxonomy" id="1312183"/>
    <lineage>
        <taxon>Bacteria</taxon>
        <taxon>Pseudomonadati</taxon>
        <taxon>Pseudomonadota</taxon>
        <taxon>Alphaproteobacteria</taxon>
        <taxon>Hyphomicrobiales</taxon>
        <taxon>Rhizobiaceae</taxon>
        <taxon>Rhizobium/Agrobacterium group</taxon>
        <taxon>Rhizobium</taxon>
    </lineage>
</organism>
<evidence type="ECO:0000259" key="1">
    <source>
        <dbReference type="Pfam" id="PF11412"/>
    </source>
</evidence>
<dbReference type="EMBL" id="CP032694">
    <property type="protein sequence ID" value="AYG58370.1"/>
    <property type="molecule type" value="Genomic_DNA"/>
</dbReference>
<keyword evidence="3" id="KW-1185">Reference proteome</keyword>
<dbReference type="Pfam" id="PF11412">
    <property type="entry name" value="DsbD_N"/>
    <property type="match status" value="1"/>
</dbReference>
<feature type="domain" description="Thiol:disulfide interchange protein DsbD N-terminal" evidence="1">
    <location>
        <begin position="74"/>
        <end position="179"/>
    </location>
</feature>
<dbReference type="InterPro" id="IPR028250">
    <property type="entry name" value="DsbDN"/>
</dbReference>
<dbReference type="AlphaFoldDB" id="A0A387FGK3"/>
<name>A0A387FGK3_9HYPH</name>
<evidence type="ECO:0000313" key="2">
    <source>
        <dbReference type="EMBL" id="AYG58370.1"/>
    </source>
</evidence>
<accession>A0A387FGK3</accession>
<protein>
    <submittedName>
        <fullName evidence="2">Cytochrome C biogenesis protein</fullName>
    </submittedName>
</protein>
<gene>
    <name evidence="2" type="ORF">CCGE525_05755</name>
</gene>
<dbReference type="Proteomes" id="UP000282195">
    <property type="component" value="Chromosome"/>
</dbReference>